<protein>
    <submittedName>
        <fullName evidence="1">Uncharacterized protein</fullName>
    </submittedName>
</protein>
<dbReference type="Proteomes" id="UP000320475">
    <property type="component" value="Unassembled WGS sequence"/>
</dbReference>
<sequence length="76" mass="8791">MTSVTVADLDQKYHNGTIFKHGSQDELCQSRPDPLFMICFRWSIQDWHFFVAPSGSSRICNELDVMVIEMIPSARR</sequence>
<reference evidence="1 2" key="1">
    <citation type="journal article" date="2019" name="Sci. Rep.">
        <title>Comparative genomics of chytrid fungi reveal insights into the obligate biotrophic and pathogenic lifestyle of Synchytrium endobioticum.</title>
        <authorList>
            <person name="van de Vossenberg B.T.L.H."/>
            <person name="Warris S."/>
            <person name="Nguyen H.D.T."/>
            <person name="van Gent-Pelzer M.P.E."/>
            <person name="Joly D.L."/>
            <person name="van de Geest H.C."/>
            <person name="Bonants P.J.M."/>
            <person name="Smith D.S."/>
            <person name="Levesque C.A."/>
            <person name="van der Lee T.A.J."/>
        </authorList>
    </citation>
    <scope>NUCLEOTIDE SEQUENCE [LARGE SCALE GENOMIC DNA]</scope>
    <source>
        <strain evidence="1 2">LEV6574</strain>
    </source>
</reference>
<name>A0A507D288_9FUNG</name>
<evidence type="ECO:0000313" key="2">
    <source>
        <dbReference type="Proteomes" id="UP000320475"/>
    </source>
</evidence>
<gene>
    <name evidence="1" type="ORF">SeLEV6574_g03857</name>
</gene>
<evidence type="ECO:0000313" key="1">
    <source>
        <dbReference type="EMBL" id="TPX45457.1"/>
    </source>
</evidence>
<dbReference type="AlphaFoldDB" id="A0A507D288"/>
<organism evidence="1 2">
    <name type="scientific">Synchytrium endobioticum</name>
    <dbReference type="NCBI Taxonomy" id="286115"/>
    <lineage>
        <taxon>Eukaryota</taxon>
        <taxon>Fungi</taxon>
        <taxon>Fungi incertae sedis</taxon>
        <taxon>Chytridiomycota</taxon>
        <taxon>Chytridiomycota incertae sedis</taxon>
        <taxon>Chytridiomycetes</taxon>
        <taxon>Synchytriales</taxon>
        <taxon>Synchytriaceae</taxon>
        <taxon>Synchytrium</taxon>
    </lineage>
</organism>
<dbReference type="EMBL" id="QEAM01000140">
    <property type="protein sequence ID" value="TPX45457.1"/>
    <property type="molecule type" value="Genomic_DNA"/>
</dbReference>
<comment type="caution">
    <text evidence="1">The sequence shown here is derived from an EMBL/GenBank/DDBJ whole genome shotgun (WGS) entry which is preliminary data.</text>
</comment>
<proteinExistence type="predicted"/>
<accession>A0A507D288</accession>